<evidence type="ECO:0000256" key="2">
    <source>
        <dbReference type="PROSITE-ProRule" id="PRU00358"/>
    </source>
</evidence>
<reference evidence="5 6" key="1">
    <citation type="submission" date="2021-02" db="EMBL/GenBank/DDBJ databases">
        <title>Genome assembly of Pseudopithomyces chartarum.</title>
        <authorList>
            <person name="Jauregui R."/>
            <person name="Singh J."/>
            <person name="Voisey C."/>
        </authorList>
    </citation>
    <scope>NUCLEOTIDE SEQUENCE [LARGE SCALE GENOMIC DNA]</scope>
    <source>
        <strain evidence="5 6">AGR01</strain>
    </source>
</reference>
<comment type="caution">
    <text evidence="5">The sequence shown here is derived from an EMBL/GenBank/DDBJ whole genome shotgun (WGS) entry which is preliminary data.</text>
</comment>
<dbReference type="PROSITE" id="PS51015">
    <property type="entry name" value="YDG"/>
    <property type="match status" value="1"/>
</dbReference>
<accession>A0AAN6LTA0</accession>
<dbReference type="Pfam" id="PF02182">
    <property type="entry name" value="SAD_SRA"/>
    <property type="match status" value="1"/>
</dbReference>
<keyword evidence="1 2" id="KW-0539">Nucleus</keyword>
<dbReference type="GO" id="GO:0016567">
    <property type="term" value="P:protein ubiquitination"/>
    <property type="evidence" value="ECO:0007669"/>
    <property type="project" value="TreeGrafter"/>
</dbReference>
<evidence type="ECO:0000259" key="4">
    <source>
        <dbReference type="PROSITE" id="PS51015"/>
    </source>
</evidence>
<keyword evidence="6" id="KW-1185">Reference proteome</keyword>
<dbReference type="AlphaFoldDB" id="A0AAN6LTA0"/>
<dbReference type="GO" id="GO:0044027">
    <property type="term" value="P:negative regulation of gene expression via chromosomal CpG island methylation"/>
    <property type="evidence" value="ECO:0007669"/>
    <property type="project" value="TreeGrafter"/>
</dbReference>
<dbReference type="Proteomes" id="UP001280581">
    <property type="component" value="Unassembled WGS sequence"/>
</dbReference>
<gene>
    <name evidence="5" type="ORF">GRF29_164g865525</name>
</gene>
<dbReference type="PANTHER" id="PTHR14140">
    <property type="entry name" value="E3 UBIQUITIN-PROTEIN LIGASE UHRF-RELATED"/>
    <property type="match status" value="1"/>
</dbReference>
<proteinExistence type="predicted"/>
<evidence type="ECO:0000313" key="5">
    <source>
        <dbReference type="EMBL" id="KAK3201850.1"/>
    </source>
</evidence>
<dbReference type="Gene3D" id="2.30.280.10">
    <property type="entry name" value="SRA-YDG"/>
    <property type="match status" value="1"/>
</dbReference>
<organism evidence="5 6">
    <name type="scientific">Pseudopithomyces chartarum</name>
    <dbReference type="NCBI Taxonomy" id="1892770"/>
    <lineage>
        <taxon>Eukaryota</taxon>
        <taxon>Fungi</taxon>
        <taxon>Dikarya</taxon>
        <taxon>Ascomycota</taxon>
        <taxon>Pezizomycotina</taxon>
        <taxon>Dothideomycetes</taxon>
        <taxon>Pleosporomycetidae</taxon>
        <taxon>Pleosporales</taxon>
        <taxon>Massarineae</taxon>
        <taxon>Didymosphaeriaceae</taxon>
        <taxon>Pseudopithomyces</taxon>
    </lineage>
</organism>
<sequence length="457" mass="51054">MVRETFPGSTSSLHDRNQVVFNHPQWMIDAYADARSSFPASSPPGNDQNISSVPARGENPMETIHGVSGEDSVRYAVSANNSSSATPHGSIFASSSATSMLRGNAVEELPASGDAGAVEDEVQSTYTSKPLPAWYDELTNDRVDRGLRRPTTETLQALRSMDAFRDCIRRCETSAMEKTAAERAALFNELRDHVHKAEMLKGMDKFVVRKKKMMGEENALPCIFDSKNVAYPWDLQADAWQLYLRWYDQGFAPNLLRGIITNDGKNRTSDKIDPSWRSNVSLGTSANYHGQGNLVPGQWWPTQLCAVRDRAHGASQGGISGAKGQGAFSIVMSAGAYADQDNGDEIWYSGTDTKTNQPTENTQRLMESCELFPDRPVRVLRSMQLPSDNPYRPSVGLRYDGLYKVVSMRQPDAAKANYLFQLMRCENQHPIRYQDNAARRPTKYEEAEYRRLKLNGR</sequence>
<dbReference type="SUPFAM" id="SSF88697">
    <property type="entry name" value="PUA domain-like"/>
    <property type="match status" value="1"/>
</dbReference>
<dbReference type="InterPro" id="IPR045134">
    <property type="entry name" value="UHRF1/2-like"/>
</dbReference>
<dbReference type="GO" id="GO:0061630">
    <property type="term" value="F:ubiquitin protein ligase activity"/>
    <property type="evidence" value="ECO:0007669"/>
    <property type="project" value="TreeGrafter"/>
</dbReference>
<name>A0AAN6LTA0_9PLEO</name>
<evidence type="ECO:0000256" key="1">
    <source>
        <dbReference type="ARBA" id="ARBA00023242"/>
    </source>
</evidence>
<evidence type="ECO:0000313" key="6">
    <source>
        <dbReference type="Proteomes" id="UP001280581"/>
    </source>
</evidence>
<dbReference type="InterPro" id="IPR003105">
    <property type="entry name" value="SRA_YDG"/>
</dbReference>
<feature type="domain" description="YDG" evidence="4">
    <location>
        <begin position="289"/>
        <end position="426"/>
    </location>
</feature>
<protein>
    <recommendedName>
        <fullName evidence="4">YDG domain-containing protein</fullName>
    </recommendedName>
</protein>
<feature type="region of interest" description="Disordered" evidence="3">
    <location>
        <begin position="36"/>
        <end position="57"/>
    </location>
</feature>
<evidence type="ECO:0000256" key="3">
    <source>
        <dbReference type="SAM" id="MobiDB-lite"/>
    </source>
</evidence>
<dbReference type="EMBL" id="WVTA01000015">
    <property type="protein sequence ID" value="KAK3201850.1"/>
    <property type="molecule type" value="Genomic_DNA"/>
</dbReference>
<dbReference type="InterPro" id="IPR036987">
    <property type="entry name" value="SRA-YDG_sf"/>
</dbReference>
<dbReference type="PANTHER" id="PTHR14140:SF27">
    <property type="entry name" value="OS04G0289800 PROTEIN"/>
    <property type="match status" value="1"/>
</dbReference>
<comment type="subcellular location">
    <subcellularLocation>
        <location evidence="2">Nucleus</location>
    </subcellularLocation>
</comment>
<dbReference type="InterPro" id="IPR015947">
    <property type="entry name" value="PUA-like_sf"/>
</dbReference>
<feature type="compositionally biased region" description="Polar residues" evidence="3">
    <location>
        <begin position="38"/>
        <end position="52"/>
    </location>
</feature>
<dbReference type="GO" id="GO:0005634">
    <property type="term" value="C:nucleus"/>
    <property type="evidence" value="ECO:0007669"/>
    <property type="project" value="UniProtKB-SubCell"/>
</dbReference>
<dbReference type="SMART" id="SM00466">
    <property type="entry name" value="SRA"/>
    <property type="match status" value="1"/>
</dbReference>